<sequence length="119" mass="12891">MTDKEPLELAAKAAGIEGTYVRVHQAYGDQWVEGIDTGAPVFWNPLTDDGDALRLAVKLEMDVCQFGDHVSVSYWVNNDDSACIVMRVGEGQDIYAATRRAITRAAAEIARTTDTGGEA</sequence>
<evidence type="ECO:0000313" key="1">
    <source>
        <dbReference type="EMBL" id="USS44665.1"/>
    </source>
</evidence>
<proteinExistence type="predicted"/>
<gene>
    <name evidence="1" type="ORF">NFI99_23855</name>
</gene>
<name>A0ABY5BDS0_BURGL</name>
<keyword evidence="2" id="KW-1185">Reference proteome</keyword>
<evidence type="ECO:0000313" key="2">
    <source>
        <dbReference type="Proteomes" id="UP001056386"/>
    </source>
</evidence>
<reference evidence="1" key="1">
    <citation type="submission" date="2022-06" db="EMBL/GenBank/DDBJ databases">
        <title>Draft genome sequence of Burkholderia glumae strain GR20004 isolated from rice panicle showing bacterial panicle blight.</title>
        <authorList>
            <person name="Choi S.Y."/>
            <person name="Lee Y.H."/>
        </authorList>
    </citation>
    <scope>NUCLEOTIDE SEQUENCE</scope>
    <source>
        <strain evidence="1">GR20004</strain>
    </source>
</reference>
<dbReference type="RefSeq" id="WP_252836709.1">
    <property type="nucleotide sequence ID" value="NZ_CP099587.1"/>
</dbReference>
<evidence type="ECO:0008006" key="3">
    <source>
        <dbReference type="Google" id="ProtNLM"/>
    </source>
</evidence>
<dbReference type="Proteomes" id="UP001056386">
    <property type="component" value="Chromosome 1"/>
</dbReference>
<accession>A0ABY5BDS0</accession>
<protein>
    <recommendedName>
        <fullName evidence="3">Phage ABA sandwich domain-containing protein</fullName>
    </recommendedName>
</protein>
<dbReference type="EMBL" id="CP099587">
    <property type="protein sequence ID" value="USS44665.1"/>
    <property type="molecule type" value="Genomic_DNA"/>
</dbReference>
<organism evidence="1 2">
    <name type="scientific">Burkholderia glumae</name>
    <name type="common">Pseudomonas glumae</name>
    <dbReference type="NCBI Taxonomy" id="337"/>
    <lineage>
        <taxon>Bacteria</taxon>
        <taxon>Pseudomonadati</taxon>
        <taxon>Pseudomonadota</taxon>
        <taxon>Betaproteobacteria</taxon>
        <taxon>Burkholderiales</taxon>
        <taxon>Burkholderiaceae</taxon>
        <taxon>Burkholderia</taxon>
    </lineage>
</organism>